<dbReference type="CDD" id="cd00038">
    <property type="entry name" value="CAP_ED"/>
    <property type="match status" value="1"/>
</dbReference>
<dbReference type="GO" id="GO:0034236">
    <property type="term" value="F:protein kinase A catalytic subunit binding"/>
    <property type="evidence" value="ECO:0007669"/>
    <property type="project" value="TreeGrafter"/>
</dbReference>
<organism evidence="2">
    <name type="scientific">uncultured bacterium</name>
    <name type="common">gcode 4</name>
    <dbReference type="NCBI Taxonomy" id="1234023"/>
    <lineage>
        <taxon>Bacteria</taxon>
        <taxon>environmental samples</taxon>
    </lineage>
</organism>
<evidence type="ECO:0000313" key="2">
    <source>
        <dbReference type="EMBL" id="EKD30412.1"/>
    </source>
</evidence>
<dbReference type="PANTHER" id="PTHR11635">
    <property type="entry name" value="CAMP-DEPENDENT PROTEIN KINASE REGULATORY CHAIN"/>
    <property type="match status" value="1"/>
</dbReference>
<dbReference type="SUPFAM" id="SSF51206">
    <property type="entry name" value="cAMP-binding domain-like"/>
    <property type="match status" value="1"/>
</dbReference>
<dbReference type="GO" id="GO:0005952">
    <property type="term" value="C:cAMP-dependent protein kinase complex"/>
    <property type="evidence" value="ECO:0007669"/>
    <property type="project" value="InterPro"/>
</dbReference>
<dbReference type="Pfam" id="PF00027">
    <property type="entry name" value="cNMP_binding"/>
    <property type="match status" value="1"/>
</dbReference>
<dbReference type="SMART" id="SM00100">
    <property type="entry name" value="cNMP"/>
    <property type="match status" value="1"/>
</dbReference>
<dbReference type="InterPro" id="IPR050503">
    <property type="entry name" value="cAMP-dep_PK_reg_su-like"/>
</dbReference>
<dbReference type="PROSITE" id="PS50042">
    <property type="entry name" value="CNMP_BINDING_3"/>
    <property type="match status" value="1"/>
</dbReference>
<comment type="caution">
    <text evidence="2">The sequence shown here is derived from an EMBL/GenBank/DDBJ whole genome shotgun (WGS) entry which is preliminary data.</text>
</comment>
<dbReference type="PANTHER" id="PTHR11635:SF152">
    <property type="entry name" value="CAMP-DEPENDENT PROTEIN KINASE TYPE I REGULATORY SUBUNIT-RELATED"/>
    <property type="match status" value="1"/>
</dbReference>
<dbReference type="Gene3D" id="2.60.120.10">
    <property type="entry name" value="Jelly Rolls"/>
    <property type="match status" value="1"/>
</dbReference>
<dbReference type="InterPro" id="IPR018488">
    <property type="entry name" value="cNMP-bd_CS"/>
</dbReference>
<dbReference type="GO" id="GO:0030552">
    <property type="term" value="F:cAMP binding"/>
    <property type="evidence" value="ECO:0007669"/>
    <property type="project" value="TreeGrafter"/>
</dbReference>
<dbReference type="PROSITE" id="PS00889">
    <property type="entry name" value="CNMP_BINDING_2"/>
    <property type="match status" value="1"/>
</dbReference>
<feature type="domain" description="Cyclic nucleotide-binding" evidence="1">
    <location>
        <begin position="28"/>
        <end position="144"/>
    </location>
</feature>
<protein>
    <recommendedName>
        <fullName evidence="1">Cyclic nucleotide-binding domain-containing protein</fullName>
    </recommendedName>
</protein>
<dbReference type="GO" id="GO:0005829">
    <property type="term" value="C:cytosol"/>
    <property type="evidence" value="ECO:0007669"/>
    <property type="project" value="TreeGrafter"/>
</dbReference>
<evidence type="ECO:0000259" key="1">
    <source>
        <dbReference type="PROSITE" id="PS50042"/>
    </source>
</evidence>
<dbReference type="EMBL" id="AMFJ01034065">
    <property type="protein sequence ID" value="EKD30412.1"/>
    <property type="molecule type" value="Genomic_DNA"/>
</dbReference>
<name>K1XZ20_9BACT</name>
<dbReference type="GO" id="GO:0004862">
    <property type="term" value="F:cAMP-dependent protein kinase inhibitor activity"/>
    <property type="evidence" value="ECO:0007669"/>
    <property type="project" value="TreeGrafter"/>
</dbReference>
<dbReference type="InterPro" id="IPR014710">
    <property type="entry name" value="RmlC-like_jellyroll"/>
</dbReference>
<reference evidence="2" key="1">
    <citation type="journal article" date="2012" name="Science">
        <title>Fermentation, hydrogen, and sulfur metabolism in multiple uncultivated bacterial phyla.</title>
        <authorList>
            <person name="Wrighton K.C."/>
            <person name="Thomas B.C."/>
            <person name="Sharon I."/>
            <person name="Miller C.S."/>
            <person name="Castelle C.J."/>
            <person name="VerBerkmoes N.C."/>
            <person name="Wilkins M.J."/>
            <person name="Hettich R.L."/>
            <person name="Lipton M.S."/>
            <person name="Williams K.H."/>
            <person name="Long P.E."/>
            <person name="Banfield J.F."/>
        </authorList>
    </citation>
    <scope>NUCLEOTIDE SEQUENCE [LARGE SCALE GENOMIC DNA]</scope>
</reference>
<dbReference type="InterPro" id="IPR018490">
    <property type="entry name" value="cNMP-bd_dom_sf"/>
</dbReference>
<gene>
    <name evidence="2" type="ORF">ACD_78C00065G0007</name>
</gene>
<proteinExistence type="predicted"/>
<dbReference type="InterPro" id="IPR000595">
    <property type="entry name" value="cNMP-bd_dom"/>
</dbReference>
<accession>K1XZ20</accession>
<sequence>MRLNLSAIKKMNIVRDNSLVPILQKLSLFEGVDPLLIDSLVSECPTQSFDRGDTVLSEWDESNSKAYVIVSGEVDVFIGWEKISSLGEGTIFGEYALICSDKRSATVRVASSLRCIVFCESDIMRISDETNKLSDTLTQRITENTEAHRGIFEE</sequence>
<dbReference type="AlphaFoldDB" id="K1XZ20"/>